<evidence type="ECO:0000256" key="5">
    <source>
        <dbReference type="ARBA" id="ARBA00022755"/>
    </source>
</evidence>
<organism evidence="16 17">
    <name type="scientific">Altererythrobacter litoralis</name>
    <dbReference type="NCBI Taxonomy" id="3113904"/>
    <lineage>
        <taxon>Bacteria</taxon>
        <taxon>Pseudomonadati</taxon>
        <taxon>Pseudomonadota</taxon>
        <taxon>Alphaproteobacteria</taxon>
        <taxon>Sphingomonadales</taxon>
        <taxon>Erythrobacteraceae</taxon>
        <taxon>Altererythrobacter</taxon>
    </lineage>
</organism>
<sequence>MDIPLGLTFDDVLLRPAESDVLPSMANTTTRLTREIALNIPVLSAAMDTVTEADMAIAMAQLGGIGVLHRNLDIAEQCAAVRQVKRFESGMVVNPITIHPEATLGEAQLLMTQNRISGIPVTDNDGKLVGILTNRDVRFAENPLQPVRELMTTDNLATVPLGTSQEDARRLLHQRRIEKLLVVDDAYRCIGLITVKDIEKAVTYPNATKDAAGRLRVAAATTVGDKGFARTEALVDAEVDVVVIDTAHGHNMDVARAVERAKKLSNSVQVIAGNVATAEATRALIDAGADAVKVGIGPGSICTTRVVAGVGVPQLTAIMESAAEAAKSGVPVIADGGLRTSGDAAKALAAGASTVMIGSMLAGTAESPGETFLYQGRSYKAYRGMGSVGAMARGSADRYFQQDVSALKLVPEGIEGQVPFKGPASVVIHQLVGGIKAAMGYTGSATIVDLQKRAKFVRITNAGLSESHVHDVAITREAPNYPSR</sequence>
<keyword evidence="8 11" id="KW-0520">NAD</keyword>
<keyword evidence="7 11" id="KW-0560">Oxidoreductase</keyword>
<evidence type="ECO:0000256" key="11">
    <source>
        <dbReference type="HAMAP-Rule" id="MF_01964"/>
    </source>
</evidence>
<gene>
    <name evidence="11 16" type="primary">guaB</name>
    <name evidence="16" type="ORF">VRS74_01050</name>
</gene>
<dbReference type="RefSeq" id="WP_354143380.1">
    <property type="nucleotide sequence ID" value="NZ_JAZDQV010000001.1"/>
</dbReference>
<feature type="active site" description="Proton acceptor" evidence="11">
    <location>
        <position position="398"/>
    </location>
</feature>
<name>A0ABU7GBM1_9SPHN</name>
<dbReference type="PANTHER" id="PTHR11911:SF111">
    <property type="entry name" value="INOSINE-5'-MONOPHOSPHATE DEHYDROGENASE"/>
    <property type="match status" value="1"/>
</dbReference>
<feature type="binding site" evidence="11">
    <location>
        <begin position="335"/>
        <end position="337"/>
    </location>
    <ligand>
        <name>IMP</name>
        <dbReference type="ChEBI" id="CHEBI:58053"/>
    </ligand>
</feature>
<comment type="catalytic activity">
    <reaction evidence="10 11 14">
        <text>IMP + NAD(+) + H2O = XMP + NADH + H(+)</text>
        <dbReference type="Rhea" id="RHEA:11708"/>
        <dbReference type="ChEBI" id="CHEBI:15377"/>
        <dbReference type="ChEBI" id="CHEBI:15378"/>
        <dbReference type="ChEBI" id="CHEBI:57464"/>
        <dbReference type="ChEBI" id="CHEBI:57540"/>
        <dbReference type="ChEBI" id="CHEBI:57945"/>
        <dbReference type="ChEBI" id="CHEBI:58053"/>
        <dbReference type="EC" id="1.1.1.205"/>
    </reaction>
</comment>
<dbReference type="SMART" id="SM00116">
    <property type="entry name" value="CBS"/>
    <property type="match status" value="2"/>
</dbReference>
<evidence type="ECO:0000256" key="6">
    <source>
        <dbReference type="ARBA" id="ARBA00022958"/>
    </source>
</evidence>
<protein>
    <recommendedName>
        <fullName evidence="11 14">Inosine-5'-monophosphate dehydrogenase</fullName>
        <shortName evidence="11">IMP dehydrogenase</shortName>
        <shortName evidence="11">IMPD</shortName>
        <shortName evidence="11">IMPDH</shortName>
        <ecNumber evidence="11 14">1.1.1.205</ecNumber>
    </recommendedName>
</protein>
<evidence type="ECO:0000313" key="17">
    <source>
        <dbReference type="Proteomes" id="UP001343492"/>
    </source>
</evidence>
<feature type="binding site" evidence="11">
    <location>
        <position position="466"/>
    </location>
    <ligand>
        <name>K(+)</name>
        <dbReference type="ChEBI" id="CHEBI:29103"/>
        <note>ligand shared between two tetrameric partners</note>
    </ligand>
</feature>
<comment type="pathway">
    <text evidence="11 14">Purine metabolism; XMP biosynthesis via de novo pathway; XMP from IMP: step 1/1.</text>
</comment>
<dbReference type="PROSITE" id="PS00487">
    <property type="entry name" value="IMP_DH_GMP_RED"/>
    <property type="match status" value="1"/>
</dbReference>
<feature type="domain" description="CBS" evidence="15">
    <location>
        <begin position="91"/>
        <end position="150"/>
    </location>
</feature>
<feature type="binding site" evidence="11">
    <location>
        <position position="467"/>
    </location>
    <ligand>
        <name>K(+)</name>
        <dbReference type="ChEBI" id="CHEBI:29103"/>
        <note>ligand shared between two tetrameric partners</note>
    </ligand>
</feature>
<evidence type="ECO:0000256" key="1">
    <source>
        <dbReference type="ARBA" id="ARBA00001958"/>
    </source>
</evidence>
<dbReference type="HAMAP" id="MF_01964">
    <property type="entry name" value="IMPDH"/>
    <property type="match status" value="1"/>
</dbReference>
<dbReference type="CDD" id="cd00381">
    <property type="entry name" value="IMPDH"/>
    <property type="match status" value="1"/>
</dbReference>
<dbReference type="Proteomes" id="UP001343492">
    <property type="component" value="Unassembled WGS sequence"/>
</dbReference>
<evidence type="ECO:0000256" key="13">
    <source>
        <dbReference type="RuleBase" id="RU003927"/>
    </source>
</evidence>
<feature type="binding site" description="in other chain" evidence="11">
    <location>
        <position position="297"/>
    </location>
    <ligand>
        <name>K(+)</name>
        <dbReference type="ChEBI" id="CHEBI:29103"/>
        <note>ligand shared between two tetrameric partners</note>
    </ligand>
</feature>
<feature type="domain" description="CBS" evidence="15">
    <location>
        <begin position="151"/>
        <end position="208"/>
    </location>
</feature>
<dbReference type="InterPro" id="IPR000644">
    <property type="entry name" value="CBS_dom"/>
</dbReference>
<feature type="binding site" evidence="11">
    <location>
        <position position="245"/>
    </location>
    <ligand>
        <name>NAD(+)</name>
        <dbReference type="ChEBI" id="CHEBI:57540"/>
    </ligand>
</feature>
<evidence type="ECO:0000256" key="12">
    <source>
        <dbReference type="PROSITE-ProRule" id="PRU00703"/>
    </source>
</evidence>
<feature type="binding site" evidence="11">
    <location>
        <begin position="382"/>
        <end position="386"/>
    </location>
    <ligand>
        <name>IMP</name>
        <dbReference type="ChEBI" id="CHEBI:58053"/>
    </ligand>
</feature>
<comment type="similarity">
    <text evidence="2 11 13">Belongs to the IMPDH/GMPR family.</text>
</comment>
<feature type="binding site" evidence="11">
    <location>
        <position position="412"/>
    </location>
    <ligand>
        <name>IMP</name>
        <dbReference type="ChEBI" id="CHEBI:58053"/>
    </ligand>
</feature>
<dbReference type="InterPro" id="IPR013785">
    <property type="entry name" value="Aldolase_TIM"/>
</dbReference>
<feature type="binding site" description="in other chain" evidence="11">
    <location>
        <position position="302"/>
    </location>
    <ligand>
        <name>K(+)</name>
        <dbReference type="ChEBI" id="CHEBI:29103"/>
        <note>ligand shared between two tetrameric partners</note>
    </ligand>
</feature>
<dbReference type="SUPFAM" id="SSF51412">
    <property type="entry name" value="Inosine monophosphate dehydrogenase (IMPDH)"/>
    <property type="match status" value="1"/>
</dbReference>
<evidence type="ECO:0000256" key="10">
    <source>
        <dbReference type="ARBA" id="ARBA00048028"/>
    </source>
</evidence>
<dbReference type="SMART" id="SM01240">
    <property type="entry name" value="IMPDH"/>
    <property type="match status" value="1"/>
</dbReference>
<dbReference type="SUPFAM" id="SSF54631">
    <property type="entry name" value="CBS-domain pair"/>
    <property type="match status" value="1"/>
</dbReference>
<evidence type="ECO:0000256" key="14">
    <source>
        <dbReference type="RuleBase" id="RU003928"/>
    </source>
</evidence>
<comment type="activity regulation">
    <text evidence="11">Mycophenolic acid (MPA) is a non-competitive inhibitor that prevents formation of the closed enzyme conformation by binding to the same site as the amobile flap. In contrast, mizoribine monophosphate (MZP) is a competitive inhibitor that induces the closed conformation. MPA is a potent inhibitor of mammalian IMPDHs but a poor inhibitor of the bacterial enzymes. MZP is a more potent inhibitor of bacterial IMPDH.</text>
</comment>
<keyword evidence="4 11" id="KW-0332">GMP biosynthesis</keyword>
<comment type="function">
    <text evidence="11">Catalyzes the conversion of inosine 5'-phosphate (IMP) to xanthosine 5'-phosphate (XMP), the first committed and rate-limiting step in the de novo synthesis of guanine nucleotides, and therefore plays an important role in the regulation of cell growth.</text>
</comment>
<dbReference type="InterPro" id="IPR005990">
    <property type="entry name" value="IMP_DH"/>
</dbReference>
<feature type="binding site" evidence="11">
    <location>
        <begin position="358"/>
        <end position="359"/>
    </location>
    <ligand>
        <name>IMP</name>
        <dbReference type="ChEBI" id="CHEBI:58053"/>
    </ligand>
</feature>
<evidence type="ECO:0000313" key="16">
    <source>
        <dbReference type="EMBL" id="MEE1876270.1"/>
    </source>
</evidence>
<keyword evidence="17" id="KW-1185">Reference proteome</keyword>
<dbReference type="InterPro" id="IPR046342">
    <property type="entry name" value="CBS_dom_sf"/>
</dbReference>
<feature type="binding site" evidence="11">
    <location>
        <position position="468"/>
    </location>
    <ligand>
        <name>K(+)</name>
        <dbReference type="ChEBI" id="CHEBI:29103"/>
        <note>ligand shared between two tetrameric partners</note>
    </ligand>
</feature>
<dbReference type="Gene3D" id="3.20.20.70">
    <property type="entry name" value="Aldolase class I"/>
    <property type="match status" value="1"/>
</dbReference>
<evidence type="ECO:0000259" key="15">
    <source>
        <dbReference type="PROSITE" id="PS51371"/>
    </source>
</evidence>
<comment type="cofactor">
    <cofactor evidence="1 11">
        <name>K(+)</name>
        <dbReference type="ChEBI" id="CHEBI:29103"/>
    </cofactor>
</comment>
<keyword evidence="3 11" id="KW-0479">Metal-binding</keyword>
<evidence type="ECO:0000256" key="8">
    <source>
        <dbReference type="ARBA" id="ARBA00023027"/>
    </source>
</evidence>
<dbReference type="EMBL" id="JAZDQV010000001">
    <property type="protein sequence ID" value="MEE1876270.1"/>
    <property type="molecule type" value="Genomic_DNA"/>
</dbReference>
<proteinExistence type="inferred from homology"/>
<reference evidence="16 17" key="1">
    <citation type="submission" date="2024-01" db="EMBL/GenBank/DDBJ databases">
        <title>The genome sequence of Erythrobacteraceae sp. strain 1XM1-14.</title>
        <authorList>
            <person name="Liu Y."/>
        </authorList>
    </citation>
    <scope>NUCLEOTIDE SEQUENCE [LARGE SCALE GENOMIC DNA]</scope>
    <source>
        <strain evidence="16 17">1XM1-14</strain>
    </source>
</reference>
<feature type="binding site" evidence="11">
    <location>
        <begin position="295"/>
        <end position="297"/>
    </location>
    <ligand>
        <name>NAD(+)</name>
        <dbReference type="ChEBI" id="CHEBI:57540"/>
    </ligand>
</feature>
<dbReference type="CDD" id="cd04601">
    <property type="entry name" value="CBS_pair_IMPDH"/>
    <property type="match status" value="1"/>
</dbReference>
<evidence type="ECO:0000256" key="4">
    <source>
        <dbReference type="ARBA" id="ARBA00022749"/>
    </source>
</evidence>
<dbReference type="PANTHER" id="PTHR11911">
    <property type="entry name" value="INOSINE-5-MONOPHOSPHATE DEHYDROGENASE RELATED"/>
    <property type="match status" value="1"/>
</dbReference>
<keyword evidence="6 11" id="KW-0630">Potassium</keyword>
<evidence type="ECO:0000256" key="3">
    <source>
        <dbReference type="ARBA" id="ARBA00022723"/>
    </source>
</evidence>
<feature type="binding site" description="in other chain" evidence="11">
    <location>
        <position position="299"/>
    </location>
    <ligand>
        <name>K(+)</name>
        <dbReference type="ChEBI" id="CHEBI:29103"/>
        <note>ligand shared between two tetrameric partners</note>
    </ligand>
</feature>
<dbReference type="InterPro" id="IPR001093">
    <property type="entry name" value="IMP_DH_GMPRt"/>
</dbReference>
<dbReference type="GO" id="GO:0003938">
    <property type="term" value="F:IMP dehydrogenase activity"/>
    <property type="evidence" value="ECO:0007669"/>
    <property type="project" value="UniProtKB-EC"/>
</dbReference>
<evidence type="ECO:0000256" key="2">
    <source>
        <dbReference type="ARBA" id="ARBA00005502"/>
    </source>
</evidence>
<evidence type="ECO:0000256" key="9">
    <source>
        <dbReference type="ARBA" id="ARBA00023122"/>
    </source>
</evidence>
<keyword evidence="9 12" id="KW-0129">CBS domain</keyword>
<comment type="caution">
    <text evidence="11">Lacks conserved residue(s) required for the propagation of feature annotation.</text>
</comment>
<comment type="caution">
    <text evidence="16">The sequence shown here is derived from an EMBL/GenBank/DDBJ whole genome shotgun (WGS) entry which is preliminary data.</text>
</comment>
<feature type="active site" description="Thioimidate intermediate" evidence="11">
    <location>
        <position position="302"/>
    </location>
</feature>
<dbReference type="NCBIfam" id="TIGR01302">
    <property type="entry name" value="IMP_dehydrog"/>
    <property type="match status" value="1"/>
</dbReference>
<dbReference type="InterPro" id="IPR015875">
    <property type="entry name" value="IMP_DH/GMP_Rdtase_CS"/>
</dbReference>
<dbReference type="Pfam" id="PF00478">
    <property type="entry name" value="IMPDH"/>
    <property type="match status" value="1"/>
</dbReference>
<comment type="subunit">
    <text evidence="11">Homotetramer.</text>
</comment>
<evidence type="ECO:0000256" key="7">
    <source>
        <dbReference type="ARBA" id="ARBA00023002"/>
    </source>
</evidence>
<keyword evidence="5 11" id="KW-0658">Purine biosynthesis</keyword>
<accession>A0ABU7GBM1</accession>
<feature type="binding site" evidence="11">
    <location>
        <position position="300"/>
    </location>
    <ligand>
        <name>IMP</name>
        <dbReference type="ChEBI" id="CHEBI:58053"/>
    </ligand>
</feature>
<dbReference type="EC" id="1.1.1.205" evidence="11 14"/>
<dbReference type="PROSITE" id="PS51371">
    <property type="entry name" value="CBS"/>
    <property type="match status" value="2"/>
</dbReference>
<dbReference type="PIRSF" id="PIRSF000130">
    <property type="entry name" value="IMPDH"/>
    <property type="match status" value="1"/>
</dbReference>
<dbReference type="Pfam" id="PF00571">
    <property type="entry name" value="CBS"/>
    <property type="match status" value="2"/>
</dbReference>